<organism evidence="2 3">
    <name type="scientific">Ameca splendens</name>
    <dbReference type="NCBI Taxonomy" id="208324"/>
    <lineage>
        <taxon>Eukaryota</taxon>
        <taxon>Metazoa</taxon>
        <taxon>Chordata</taxon>
        <taxon>Craniata</taxon>
        <taxon>Vertebrata</taxon>
        <taxon>Euteleostomi</taxon>
        <taxon>Actinopterygii</taxon>
        <taxon>Neopterygii</taxon>
        <taxon>Teleostei</taxon>
        <taxon>Neoteleostei</taxon>
        <taxon>Acanthomorphata</taxon>
        <taxon>Ovalentaria</taxon>
        <taxon>Atherinomorphae</taxon>
        <taxon>Cyprinodontiformes</taxon>
        <taxon>Goodeidae</taxon>
        <taxon>Ameca</taxon>
    </lineage>
</organism>
<evidence type="ECO:0000313" key="2">
    <source>
        <dbReference type="EMBL" id="MEQ2293369.1"/>
    </source>
</evidence>
<evidence type="ECO:0000256" key="1">
    <source>
        <dbReference type="SAM" id="MobiDB-lite"/>
    </source>
</evidence>
<protein>
    <submittedName>
        <fullName evidence="2">Uncharacterized protein</fullName>
    </submittedName>
</protein>
<feature type="compositionally biased region" description="Low complexity" evidence="1">
    <location>
        <begin position="59"/>
        <end position="80"/>
    </location>
</feature>
<evidence type="ECO:0000313" key="3">
    <source>
        <dbReference type="Proteomes" id="UP001469553"/>
    </source>
</evidence>
<keyword evidence="3" id="KW-1185">Reference proteome</keyword>
<gene>
    <name evidence="2" type="ORF">AMECASPLE_032622</name>
</gene>
<proteinExistence type="predicted"/>
<dbReference type="Proteomes" id="UP001469553">
    <property type="component" value="Unassembled WGS sequence"/>
</dbReference>
<dbReference type="EMBL" id="JAHRIP010032481">
    <property type="protein sequence ID" value="MEQ2293369.1"/>
    <property type="molecule type" value="Genomic_DNA"/>
</dbReference>
<feature type="region of interest" description="Disordered" evidence="1">
    <location>
        <begin position="23"/>
        <end position="80"/>
    </location>
</feature>
<sequence>MLWKGLSGGSGHWSTMVCAIGRRRSREDRCSSSADRLGEPADPASSLGTYEQLADFHVPGSEPLPGGSPSSPICAGSSSCSSGPVLLILKLR</sequence>
<accession>A0ABV0YHN6</accession>
<comment type="caution">
    <text evidence="2">The sequence shown here is derived from an EMBL/GenBank/DDBJ whole genome shotgun (WGS) entry which is preliminary data.</text>
</comment>
<reference evidence="2 3" key="1">
    <citation type="submission" date="2021-06" db="EMBL/GenBank/DDBJ databases">
        <authorList>
            <person name="Palmer J.M."/>
        </authorList>
    </citation>
    <scope>NUCLEOTIDE SEQUENCE [LARGE SCALE GENOMIC DNA]</scope>
    <source>
        <strain evidence="2 3">AS_MEX2019</strain>
        <tissue evidence="2">Muscle</tissue>
    </source>
</reference>
<name>A0ABV0YHN6_9TELE</name>